<dbReference type="RefSeq" id="XP_058334235.1">
    <property type="nucleotide sequence ID" value="XM_058471094.1"/>
</dbReference>
<dbReference type="AlphaFoldDB" id="A0A9W9PH80"/>
<keyword evidence="2" id="KW-1185">Reference proteome</keyword>
<gene>
    <name evidence="1" type="ORF">N7468_001797</name>
</gene>
<dbReference type="GeneID" id="83198397"/>
<comment type="caution">
    <text evidence="1">The sequence shown here is derived from an EMBL/GenBank/DDBJ whole genome shotgun (WGS) entry which is preliminary data.</text>
</comment>
<sequence>MKILVVQWSHNDQALCDIAAAIRDLDRRRGAIMREQQVIVAMNKTREDLEALADNQFAEDLENLVLHALDP</sequence>
<evidence type="ECO:0000313" key="1">
    <source>
        <dbReference type="EMBL" id="KAJ5246814.1"/>
    </source>
</evidence>
<name>A0A9W9PH80_9EURO</name>
<dbReference type="Proteomes" id="UP001150941">
    <property type="component" value="Unassembled WGS sequence"/>
</dbReference>
<dbReference type="EMBL" id="JAPQKS010000002">
    <property type="protein sequence ID" value="KAJ5246814.1"/>
    <property type="molecule type" value="Genomic_DNA"/>
</dbReference>
<reference evidence="1" key="2">
    <citation type="journal article" date="2023" name="IMA Fungus">
        <title>Comparative genomic study of the Penicillium genus elucidates a diverse pangenome and 15 lateral gene transfer events.</title>
        <authorList>
            <person name="Petersen C."/>
            <person name="Sorensen T."/>
            <person name="Nielsen M.R."/>
            <person name="Sondergaard T.E."/>
            <person name="Sorensen J.L."/>
            <person name="Fitzpatrick D.A."/>
            <person name="Frisvad J.C."/>
            <person name="Nielsen K.L."/>
        </authorList>
    </citation>
    <scope>NUCLEOTIDE SEQUENCE</scope>
    <source>
        <strain evidence="1">IBT 19713</strain>
    </source>
</reference>
<evidence type="ECO:0000313" key="2">
    <source>
        <dbReference type="Proteomes" id="UP001150941"/>
    </source>
</evidence>
<proteinExistence type="predicted"/>
<accession>A0A9W9PH80</accession>
<organism evidence="1 2">
    <name type="scientific">Penicillium chermesinum</name>
    <dbReference type="NCBI Taxonomy" id="63820"/>
    <lineage>
        <taxon>Eukaryota</taxon>
        <taxon>Fungi</taxon>
        <taxon>Dikarya</taxon>
        <taxon>Ascomycota</taxon>
        <taxon>Pezizomycotina</taxon>
        <taxon>Eurotiomycetes</taxon>
        <taxon>Eurotiomycetidae</taxon>
        <taxon>Eurotiales</taxon>
        <taxon>Aspergillaceae</taxon>
        <taxon>Penicillium</taxon>
    </lineage>
</organism>
<reference evidence="1" key="1">
    <citation type="submission" date="2022-11" db="EMBL/GenBank/DDBJ databases">
        <authorList>
            <person name="Petersen C."/>
        </authorList>
    </citation>
    <scope>NUCLEOTIDE SEQUENCE</scope>
    <source>
        <strain evidence="1">IBT 19713</strain>
    </source>
</reference>
<protein>
    <submittedName>
        <fullName evidence="1">Uncharacterized protein</fullName>
    </submittedName>
</protein>